<name>B0DWR3_LACBS</name>
<accession>B0DWR3</accession>
<dbReference type="KEGG" id="lbc:LACBIDRAFT_312694"/>
<dbReference type="GeneID" id="6083978"/>
<dbReference type="HOGENOM" id="CLU_083076_0_0_1"/>
<dbReference type="Proteomes" id="UP000001194">
    <property type="component" value="Unassembled WGS sequence"/>
</dbReference>
<evidence type="ECO:0000313" key="3">
    <source>
        <dbReference type="Proteomes" id="UP000001194"/>
    </source>
</evidence>
<evidence type="ECO:0000313" key="2">
    <source>
        <dbReference type="EMBL" id="EDR00939.1"/>
    </source>
</evidence>
<proteinExistence type="predicted"/>
<dbReference type="AlphaFoldDB" id="B0DWR3"/>
<dbReference type="RefSeq" id="XP_001888334.1">
    <property type="nucleotide sequence ID" value="XM_001888299.1"/>
</dbReference>
<organism evidence="3">
    <name type="scientific">Laccaria bicolor (strain S238N-H82 / ATCC MYA-4686)</name>
    <name type="common">Bicoloured deceiver</name>
    <name type="synonym">Laccaria laccata var. bicolor</name>
    <dbReference type="NCBI Taxonomy" id="486041"/>
    <lineage>
        <taxon>Eukaryota</taxon>
        <taxon>Fungi</taxon>
        <taxon>Dikarya</taxon>
        <taxon>Basidiomycota</taxon>
        <taxon>Agaricomycotina</taxon>
        <taxon>Agaricomycetes</taxon>
        <taxon>Agaricomycetidae</taxon>
        <taxon>Agaricales</taxon>
        <taxon>Agaricineae</taxon>
        <taxon>Hydnangiaceae</taxon>
        <taxon>Laccaria</taxon>
    </lineage>
</organism>
<evidence type="ECO:0000256" key="1">
    <source>
        <dbReference type="SAM" id="MobiDB-lite"/>
    </source>
</evidence>
<dbReference type="InParanoid" id="B0DWR3"/>
<dbReference type="EMBL" id="DS547144">
    <property type="protein sequence ID" value="EDR00939.1"/>
    <property type="molecule type" value="Genomic_DNA"/>
</dbReference>
<feature type="compositionally biased region" description="Basic and acidic residues" evidence="1">
    <location>
        <begin position="167"/>
        <end position="178"/>
    </location>
</feature>
<reference evidence="2 3" key="1">
    <citation type="journal article" date="2008" name="Nature">
        <title>The genome of Laccaria bicolor provides insights into mycorrhizal symbiosis.</title>
        <authorList>
            <person name="Martin F."/>
            <person name="Aerts A."/>
            <person name="Ahren D."/>
            <person name="Brun A."/>
            <person name="Danchin E.G.J."/>
            <person name="Duchaussoy F."/>
            <person name="Gibon J."/>
            <person name="Kohler A."/>
            <person name="Lindquist E."/>
            <person name="Pereda V."/>
            <person name="Salamov A."/>
            <person name="Shapiro H.J."/>
            <person name="Wuyts J."/>
            <person name="Blaudez D."/>
            <person name="Buee M."/>
            <person name="Brokstein P."/>
            <person name="Canbaeck B."/>
            <person name="Cohen D."/>
            <person name="Courty P.E."/>
            <person name="Coutinho P.M."/>
            <person name="Delaruelle C."/>
            <person name="Detter J.C."/>
            <person name="Deveau A."/>
            <person name="DiFazio S."/>
            <person name="Duplessis S."/>
            <person name="Fraissinet-Tachet L."/>
            <person name="Lucic E."/>
            <person name="Frey-Klett P."/>
            <person name="Fourrey C."/>
            <person name="Feussner I."/>
            <person name="Gay G."/>
            <person name="Grimwood J."/>
            <person name="Hoegger P.J."/>
            <person name="Jain P."/>
            <person name="Kilaru S."/>
            <person name="Labbe J."/>
            <person name="Lin Y.C."/>
            <person name="Legue V."/>
            <person name="Le Tacon F."/>
            <person name="Marmeisse R."/>
            <person name="Melayah D."/>
            <person name="Montanini B."/>
            <person name="Muratet M."/>
            <person name="Nehls U."/>
            <person name="Niculita-Hirzel H."/>
            <person name="Oudot-Le Secq M.P."/>
            <person name="Peter M."/>
            <person name="Quesneville H."/>
            <person name="Rajashekar B."/>
            <person name="Reich M."/>
            <person name="Rouhier N."/>
            <person name="Schmutz J."/>
            <person name="Yin T."/>
            <person name="Chalot M."/>
            <person name="Henrissat B."/>
            <person name="Kuees U."/>
            <person name="Lucas S."/>
            <person name="Van de Peer Y."/>
            <person name="Podila G.K."/>
            <person name="Polle A."/>
            <person name="Pukkila P.J."/>
            <person name="Richardson P.M."/>
            <person name="Rouze P."/>
            <person name="Sanders I.R."/>
            <person name="Stajich J.E."/>
            <person name="Tunlid A."/>
            <person name="Tuskan G."/>
            <person name="Grigoriev I.V."/>
        </authorList>
    </citation>
    <scope>NUCLEOTIDE SEQUENCE [LARGE SCALE GENOMIC DNA]</scope>
    <source>
        <strain evidence="3">S238N-H82 / ATCC MYA-4686</strain>
    </source>
</reference>
<feature type="compositionally biased region" description="Low complexity" evidence="1">
    <location>
        <begin position="53"/>
        <end position="63"/>
    </location>
</feature>
<feature type="compositionally biased region" description="Acidic residues" evidence="1">
    <location>
        <begin position="17"/>
        <end position="52"/>
    </location>
</feature>
<keyword evidence="3" id="KW-1185">Reference proteome</keyword>
<feature type="compositionally biased region" description="Polar residues" evidence="1">
    <location>
        <begin position="154"/>
        <end position="163"/>
    </location>
</feature>
<gene>
    <name evidence="2" type="ORF">LACBIDRAFT_312694</name>
</gene>
<sequence length="292" mass="32373">MVSTRRKKAVVSTEFINDSDESDGNETYEEEGSSDEEDGEDNDNDEEEEEVVMSEPEIVEVPSTPRKCGRPRKITATPTPSKGKKRTINEVTASDSEASFVASPIHDSPKKPRVAPSTTKNPPATPSKNTPAKAKVANKTKTPTKAKTTLAVSNKVTSPSKVASTKKISDDDPSESGHDSPTPTGKKNKGRQVIFDTSVLKTKVSIEKLKKKKTAPDVFDKDEVMFDGDKTDDDEKTVYLEDIDHDPSPRQLFLFFYLNFVLFATQVIRSCLNVELPRLILSTLFLRRHIRS</sequence>
<protein>
    <submittedName>
        <fullName evidence="2">Uncharacterized protein</fullName>
    </submittedName>
</protein>
<feature type="region of interest" description="Disordered" evidence="1">
    <location>
        <begin position="1"/>
        <end position="192"/>
    </location>
</feature>